<evidence type="ECO:0000256" key="1">
    <source>
        <dbReference type="SAM" id="MobiDB-lite"/>
    </source>
</evidence>
<reference evidence="2 3" key="1">
    <citation type="journal article" date="2021" name="BMC Biol.">
        <title>Horizontally acquired antibacterial genes associated with adaptive radiation of ladybird beetles.</title>
        <authorList>
            <person name="Li H.S."/>
            <person name="Tang X.F."/>
            <person name="Huang Y.H."/>
            <person name="Xu Z.Y."/>
            <person name="Chen M.L."/>
            <person name="Du X.Y."/>
            <person name="Qiu B.Y."/>
            <person name="Chen P.T."/>
            <person name="Zhang W."/>
            <person name="Slipinski A."/>
            <person name="Escalona H.E."/>
            <person name="Waterhouse R.M."/>
            <person name="Zwick A."/>
            <person name="Pang H."/>
        </authorList>
    </citation>
    <scope>NUCLEOTIDE SEQUENCE [LARGE SCALE GENOMIC DNA]</scope>
    <source>
        <strain evidence="2">SYSU2018</strain>
    </source>
</reference>
<keyword evidence="3" id="KW-1185">Reference proteome</keyword>
<name>A0ABD2MTU6_9CUCU</name>
<comment type="caution">
    <text evidence="2">The sequence shown here is derived from an EMBL/GenBank/DDBJ whole genome shotgun (WGS) entry which is preliminary data.</text>
</comment>
<feature type="compositionally biased region" description="Basic and acidic residues" evidence="1">
    <location>
        <begin position="36"/>
        <end position="64"/>
    </location>
</feature>
<proteinExistence type="predicted"/>
<dbReference type="EMBL" id="JABFTP020000021">
    <property type="protein sequence ID" value="KAL3269531.1"/>
    <property type="molecule type" value="Genomic_DNA"/>
</dbReference>
<sequence>MSQLKERLRAAMNNEVEGDELDRKSQNEGELDSDDEISKRENLSSVRSEKDKISGRNHKVDVSRRGSNRNNDIDSAKVNRCKNCGVKGNMRFECLDKEKEGKGIKCFNDIKITALIDIGCDFTLIRTAVYVNIGFPPPLRTRIDFDDIGSKANDTLREFVVSDNEKYDEYPETRDVVNAYKPVESHEIGNKMNIILKHDIPVYTLPSLIASQEGEEISAIVQFWIEKEKTRPSDSEHTRPIVLVKKKG</sequence>
<gene>
    <name evidence="2" type="ORF">HHI36_008597</name>
</gene>
<dbReference type="Proteomes" id="UP001516400">
    <property type="component" value="Unassembled WGS sequence"/>
</dbReference>
<feature type="region of interest" description="Disordered" evidence="1">
    <location>
        <begin position="1"/>
        <end position="74"/>
    </location>
</feature>
<dbReference type="AlphaFoldDB" id="A0ABD2MTU6"/>
<evidence type="ECO:0000313" key="3">
    <source>
        <dbReference type="Proteomes" id="UP001516400"/>
    </source>
</evidence>
<accession>A0ABD2MTU6</accession>
<protein>
    <submittedName>
        <fullName evidence="2">Uncharacterized protein</fullName>
    </submittedName>
</protein>
<organism evidence="2 3">
    <name type="scientific">Cryptolaemus montrouzieri</name>
    <dbReference type="NCBI Taxonomy" id="559131"/>
    <lineage>
        <taxon>Eukaryota</taxon>
        <taxon>Metazoa</taxon>
        <taxon>Ecdysozoa</taxon>
        <taxon>Arthropoda</taxon>
        <taxon>Hexapoda</taxon>
        <taxon>Insecta</taxon>
        <taxon>Pterygota</taxon>
        <taxon>Neoptera</taxon>
        <taxon>Endopterygota</taxon>
        <taxon>Coleoptera</taxon>
        <taxon>Polyphaga</taxon>
        <taxon>Cucujiformia</taxon>
        <taxon>Coccinelloidea</taxon>
        <taxon>Coccinellidae</taxon>
        <taxon>Scymninae</taxon>
        <taxon>Scymnini</taxon>
        <taxon>Cryptolaemus</taxon>
    </lineage>
</organism>
<evidence type="ECO:0000313" key="2">
    <source>
        <dbReference type="EMBL" id="KAL3269531.1"/>
    </source>
</evidence>